<evidence type="ECO:0000313" key="3">
    <source>
        <dbReference type="Proteomes" id="UP001301958"/>
    </source>
</evidence>
<evidence type="ECO:0000313" key="2">
    <source>
        <dbReference type="EMBL" id="KAK4229185.1"/>
    </source>
</evidence>
<protein>
    <submittedName>
        <fullName evidence="2">Heterokaryon incompatibility protein-domain-containing protein</fullName>
    </submittedName>
</protein>
<name>A0AAN7BTD2_9PEZI</name>
<dbReference type="Proteomes" id="UP001301958">
    <property type="component" value="Unassembled WGS sequence"/>
</dbReference>
<comment type="caution">
    <text evidence="2">The sequence shown here is derived from an EMBL/GenBank/DDBJ whole genome shotgun (WGS) entry which is preliminary data.</text>
</comment>
<dbReference type="Pfam" id="PF06985">
    <property type="entry name" value="HET"/>
    <property type="match status" value="1"/>
</dbReference>
<dbReference type="AlphaFoldDB" id="A0AAN7BTD2"/>
<sequence>MPLYQSVRALGFPSWSSARYFTSSCQHTLDSSPFTYRKESRLWGGLHHTSQRAFSSSNRVVGTSNQSALKSSYQYRALGENESRLLILQPGQPNEPLRCFLEDLKTIRNPGTPYKAISYSWSEVSGLESIECDGAILSITRSAYNVLRRLRDIQKTETVWIDGICINQHDVAEKGKVVKRMRDIYASASGVIIWLEESSEEPFIDDYMRWKDSKELRTPYGFISLLKRKWFTRKWILQEAVLARPNALTVGCGYHKIPWDGEDGFANFLLDLKWDCMSARFRGVNKSKRQSGR</sequence>
<keyword evidence="3" id="KW-1185">Reference proteome</keyword>
<dbReference type="PANTHER" id="PTHR24148:SF64">
    <property type="entry name" value="HETEROKARYON INCOMPATIBILITY DOMAIN-CONTAINING PROTEIN"/>
    <property type="match status" value="1"/>
</dbReference>
<accession>A0AAN7BTD2</accession>
<feature type="domain" description="Heterokaryon incompatibility" evidence="1">
    <location>
        <begin position="114"/>
        <end position="239"/>
    </location>
</feature>
<evidence type="ECO:0000259" key="1">
    <source>
        <dbReference type="Pfam" id="PF06985"/>
    </source>
</evidence>
<organism evidence="2 3">
    <name type="scientific">Podospora fimiseda</name>
    <dbReference type="NCBI Taxonomy" id="252190"/>
    <lineage>
        <taxon>Eukaryota</taxon>
        <taxon>Fungi</taxon>
        <taxon>Dikarya</taxon>
        <taxon>Ascomycota</taxon>
        <taxon>Pezizomycotina</taxon>
        <taxon>Sordariomycetes</taxon>
        <taxon>Sordariomycetidae</taxon>
        <taxon>Sordariales</taxon>
        <taxon>Podosporaceae</taxon>
        <taxon>Podospora</taxon>
    </lineage>
</organism>
<dbReference type="PANTHER" id="PTHR24148">
    <property type="entry name" value="ANKYRIN REPEAT DOMAIN-CONTAINING PROTEIN 39 HOMOLOG-RELATED"/>
    <property type="match status" value="1"/>
</dbReference>
<reference evidence="2" key="2">
    <citation type="submission" date="2023-05" db="EMBL/GenBank/DDBJ databases">
        <authorList>
            <consortium name="Lawrence Berkeley National Laboratory"/>
            <person name="Steindorff A."/>
            <person name="Hensen N."/>
            <person name="Bonometti L."/>
            <person name="Westerberg I."/>
            <person name="Brannstrom I.O."/>
            <person name="Guillou S."/>
            <person name="Cros-Aarteil S."/>
            <person name="Calhoun S."/>
            <person name="Haridas S."/>
            <person name="Kuo A."/>
            <person name="Mondo S."/>
            <person name="Pangilinan J."/>
            <person name="Riley R."/>
            <person name="Labutti K."/>
            <person name="Andreopoulos B."/>
            <person name="Lipzen A."/>
            <person name="Chen C."/>
            <person name="Yanf M."/>
            <person name="Daum C."/>
            <person name="Ng V."/>
            <person name="Clum A."/>
            <person name="Ohm R."/>
            <person name="Martin F."/>
            <person name="Silar P."/>
            <person name="Natvig D."/>
            <person name="Lalanne C."/>
            <person name="Gautier V."/>
            <person name="Ament-Velasquez S.L."/>
            <person name="Kruys A."/>
            <person name="Hutchinson M.I."/>
            <person name="Powell A.J."/>
            <person name="Barry K."/>
            <person name="Miller A.N."/>
            <person name="Grigoriev I.V."/>
            <person name="Debuchy R."/>
            <person name="Gladieux P."/>
            <person name="Thoren M.H."/>
            <person name="Johannesson H."/>
        </authorList>
    </citation>
    <scope>NUCLEOTIDE SEQUENCE</scope>
    <source>
        <strain evidence="2">CBS 990.96</strain>
    </source>
</reference>
<reference evidence="2" key="1">
    <citation type="journal article" date="2023" name="Mol. Phylogenet. Evol.">
        <title>Genome-scale phylogeny and comparative genomics of the fungal order Sordariales.</title>
        <authorList>
            <person name="Hensen N."/>
            <person name="Bonometti L."/>
            <person name="Westerberg I."/>
            <person name="Brannstrom I.O."/>
            <person name="Guillou S."/>
            <person name="Cros-Aarteil S."/>
            <person name="Calhoun S."/>
            <person name="Haridas S."/>
            <person name="Kuo A."/>
            <person name="Mondo S."/>
            <person name="Pangilinan J."/>
            <person name="Riley R."/>
            <person name="LaButti K."/>
            <person name="Andreopoulos B."/>
            <person name="Lipzen A."/>
            <person name="Chen C."/>
            <person name="Yan M."/>
            <person name="Daum C."/>
            <person name="Ng V."/>
            <person name="Clum A."/>
            <person name="Steindorff A."/>
            <person name="Ohm R.A."/>
            <person name="Martin F."/>
            <person name="Silar P."/>
            <person name="Natvig D.O."/>
            <person name="Lalanne C."/>
            <person name="Gautier V."/>
            <person name="Ament-Velasquez S.L."/>
            <person name="Kruys A."/>
            <person name="Hutchinson M.I."/>
            <person name="Powell A.J."/>
            <person name="Barry K."/>
            <person name="Miller A.N."/>
            <person name="Grigoriev I.V."/>
            <person name="Debuchy R."/>
            <person name="Gladieux P."/>
            <person name="Hiltunen Thoren M."/>
            <person name="Johannesson H."/>
        </authorList>
    </citation>
    <scope>NUCLEOTIDE SEQUENCE</scope>
    <source>
        <strain evidence="2">CBS 990.96</strain>
    </source>
</reference>
<dbReference type="InterPro" id="IPR010730">
    <property type="entry name" value="HET"/>
</dbReference>
<proteinExistence type="predicted"/>
<gene>
    <name evidence="2" type="ORF">QBC38DRAFT_472836</name>
</gene>
<dbReference type="EMBL" id="MU865310">
    <property type="protein sequence ID" value="KAK4229185.1"/>
    <property type="molecule type" value="Genomic_DNA"/>
</dbReference>
<dbReference type="InterPro" id="IPR052895">
    <property type="entry name" value="HetReg/Transcr_Mod"/>
</dbReference>